<feature type="domain" description="UspA" evidence="4">
    <location>
        <begin position="5"/>
        <end position="143"/>
    </location>
</feature>
<keyword evidence="2" id="KW-0547">Nucleotide-binding</keyword>
<dbReference type="InterPro" id="IPR006015">
    <property type="entry name" value="Universal_stress_UspA"/>
</dbReference>
<protein>
    <submittedName>
        <fullName evidence="5">Universal stress protein</fullName>
    </submittedName>
</protein>
<dbReference type="PANTHER" id="PTHR46268:SF27">
    <property type="entry name" value="UNIVERSAL STRESS PROTEIN RV2623"/>
    <property type="match status" value="1"/>
</dbReference>
<proteinExistence type="inferred from homology"/>
<organism evidence="5 6">
    <name type="scientific">Actinocatenispora rupis</name>
    <dbReference type="NCBI Taxonomy" id="519421"/>
    <lineage>
        <taxon>Bacteria</taxon>
        <taxon>Bacillati</taxon>
        <taxon>Actinomycetota</taxon>
        <taxon>Actinomycetes</taxon>
        <taxon>Micromonosporales</taxon>
        <taxon>Micromonosporaceae</taxon>
        <taxon>Actinocatenispora</taxon>
    </lineage>
</organism>
<evidence type="ECO:0000259" key="4">
    <source>
        <dbReference type="Pfam" id="PF00582"/>
    </source>
</evidence>
<dbReference type="InterPro" id="IPR014729">
    <property type="entry name" value="Rossmann-like_a/b/a_fold"/>
</dbReference>
<evidence type="ECO:0000256" key="1">
    <source>
        <dbReference type="ARBA" id="ARBA00008791"/>
    </source>
</evidence>
<dbReference type="EMBL" id="BOMB01000044">
    <property type="protein sequence ID" value="GID15526.1"/>
    <property type="molecule type" value="Genomic_DNA"/>
</dbReference>
<dbReference type="Pfam" id="PF00582">
    <property type="entry name" value="Usp"/>
    <property type="match status" value="2"/>
</dbReference>
<evidence type="ECO:0000256" key="2">
    <source>
        <dbReference type="ARBA" id="ARBA00022741"/>
    </source>
</evidence>
<feature type="domain" description="UspA" evidence="4">
    <location>
        <begin position="154"/>
        <end position="291"/>
    </location>
</feature>
<reference evidence="5" key="1">
    <citation type="submission" date="2021-01" db="EMBL/GenBank/DDBJ databases">
        <title>Whole genome shotgun sequence of Actinocatenispora rupis NBRC 107355.</title>
        <authorList>
            <person name="Komaki H."/>
            <person name="Tamura T."/>
        </authorList>
    </citation>
    <scope>NUCLEOTIDE SEQUENCE</scope>
    <source>
        <strain evidence="5">NBRC 107355</strain>
    </source>
</reference>
<evidence type="ECO:0000256" key="3">
    <source>
        <dbReference type="ARBA" id="ARBA00022840"/>
    </source>
</evidence>
<dbReference type="PRINTS" id="PR01438">
    <property type="entry name" value="UNVRSLSTRESS"/>
</dbReference>
<name>A0A8J3JBW1_9ACTN</name>
<dbReference type="Proteomes" id="UP000612808">
    <property type="component" value="Unassembled WGS sequence"/>
</dbReference>
<dbReference type="Gene3D" id="3.40.50.620">
    <property type="entry name" value="HUPs"/>
    <property type="match status" value="2"/>
</dbReference>
<dbReference type="PANTHER" id="PTHR46268">
    <property type="entry name" value="STRESS RESPONSE PROTEIN NHAX"/>
    <property type="match status" value="1"/>
</dbReference>
<evidence type="ECO:0000313" key="6">
    <source>
        <dbReference type="Proteomes" id="UP000612808"/>
    </source>
</evidence>
<sequence>MVMPNRPILVGVDGSTASLRAGAWAGAVGARRHRPVLLVSVFDQPGYDFLDDGEAVDPVGPARAEAQRRLQEQEVLLRTRFPGLRVSGRTERGAAAAVLVAASAGAELTVVGQRGLGGMSGMVLGSVSTQVAAHASGPVLVIPDGPGFPDTRGPMLVGVDGSAGGQAALGFAFEEASWRHTDLVAVHAWMEPGSADPFTRAPDYYDPDEVADTEHVLLSEALAGWREKYPDVAVRPVLAHGTPVDQILAYGRTAQLIVVGSRGRGGFASLVLGSTSRAVLHRATCPVAVVHQRNGTGVPS</sequence>
<keyword evidence="3" id="KW-0067">ATP-binding</keyword>
<comment type="caution">
    <text evidence="5">The sequence shown here is derived from an EMBL/GenBank/DDBJ whole genome shotgun (WGS) entry which is preliminary data.</text>
</comment>
<dbReference type="GO" id="GO:0005524">
    <property type="term" value="F:ATP binding"/>
    <property type="evidence" value="ECO:0007669"/>
    <property type="project" value="UniProtKB-KW"/>
</dbReference>
<evidence type="ECO:0000313" key="5">
    <source>
        <dbReference type="EMBL" id="GID15526.1"/>
    </source>
</evidence>
<accession>A0A8J3JBW1</accession>
<dbReference type="SUPFAM" id="SSF52402">
    <property type="entry name" value="Adenine nucleotide alpha hydrolases-like"/>
    <property type="match status" value="2"/>
</dbReference>
<comment type="similarity">
    <text evidence="1">Belongs to the universal stress protein A family.</text>
</comment>
<gene>
    <name evidence="5" type="ORF">Aru02nite_64150</name>
</gene>
<dbReference type="InterPro" id="IPR006016">
    <property type="entry name" value="UspA"/>
</dbReference>
<keyword evidence="6" id="KW-1185">Reference proteome</keyword>
<dbReference type="AlphaFoldDB" id="A0A8J3JBW1"/>